<comment type="caution">
    <text evidence="2">The sequence shown here is derived from an EMBL/GenBank/DDBJ whole genome shotgun (WGS) entry which is preliminary data.</text>
</comment>
<proteinExistence type="predicted"/>
<dbReference type="AlphaFoldDB" id="A0A1R3HNE1"/>
<dbReference type="EMBL" id="AWWV01011520">
    <property type="protein sequence ID" value="OMO71843.1"/>
    <property type="molecule type" value="Genomic_DNA"/>
</dbReference>
<name>A0A1R3HNE1_COCAP</name>
<evidence type="ECO:0000313" key="2">
    <source>
        <dbReference type="EMBL" id="OMO71843.1"/>
    </source>
</evidence>
<evidence type="ECO:0000256" key="1">
    <source>
        <dbReference type="SAM" id="MobiDB-lite"/>
    </source>
</evidence>
<feature type="compositionally biased region" description="Basic and acidic residues" evidence="1">
    <location>
        <begin position="1"/>
        <end position="14"/>
    </location>
</feature>
<evidence type="ECO:0000313" key="3">
    <source>
        <dbReference type="Proteomes" id="UP000188268"/>
    </source>
</evidence>
<keyword evidence="3" id="KW-1185">Reference proteome</keyword>
<gene>
    <name evidence="2" type="ORF">CCACVL1_18044</name>
</gene>
<sequence>MRIEEPTEEKKEESGANGGGGNCRKVGETGGRSGLSTMSGG</sequence>
<accession>A0A1R3HNE1</accession>
<feature type="region of interest" description="Disordered" evidence="1">
    <location>
        <begin position="1"/>
        <end position="41"/>
    </location>
</feature>
<feature type="compositionally biased region" description="Gly residues" evidence="1">
    <location>
        <begin position="16"/>
        <end position="41"/>
    </location>
</feature>
<protein>
    <submittedName>
        <fullName evidence="2">Uncharacterized protein</fullName>
    </submittedName>
</protein>
<dbReference type="Gramene" id="OMO71843">
    <property type="protein sequence ID" value="OMO71843"/>
    <property type="gene ID" value="CCACVL1_18044"/>
</dbReference>
<reference evidence="2 3" key="1">
    <citation type="submission" date="2013-09" db="EMBL/GenBank/DDBJ databases">
        <title>Corchorus capsularis genome sequencing.</title>
        <authorList>
            <person name="Alam M."/>
            <person name="Haque M.S."/>
            <person name="Islam M.S."/>
            <person name="Emdad E.M."/>
            <person name="Islam M.M."/>
            <person name="Ahmed B."/>
            <person name="Halim A."/>
            <person name="Hossen Q.M.M."/>
            <person name="Hossain M.Z."/>
            <person name="Ahmed R."/>
            <person name="Khan M.M."/>
            <person name="Islam R."/>
            <person name="Rashid M.M."/>
            <person name="Khan S.A."/>
            <person name="Rahman M.S."/>
            <person name="Alam M."/>
        </authorList>
    </citation>
    <scope>NUCLEOTIDE SEQUENCE [LARGE SCALE GENOMIC DNA]</scope>
    <source>
        <strain evidence="3">cv. CVL-1</strain>
        <tissue evidence="2">Whole seedling</tissue>
    </source>
</reference>
<dbReference type="Proteomes" id="UP000188268">
    <property type="component" value="Unassembled WGS sequence"/>
</dbReference>
<organism evidence="2 3">
    <name type="scientific">Corchorus capsularis</name>
    <name type="common">Jute</name>
    <dbReference type="NCBI Taxonomy" id="210143"/>
    <lineage>
        <taxon>Eukaryota</taxon>
        <taxon>Viridiplantae</taxon>
        <taxon>Streptophyta</taxon>
        <taxon>Embryophyta</taxon>
        <taxon>Tracheophyta</taxon>
        <taxon>Spermatophyta</taxon>
        <taxon>Magnoliopsida</taxon>
        <taxon>eudicotyledons</taxon>
        <taxon>Gunneridae</taxon>
        <taxon>Pentapetalae</taxon>
        <taxon>rosids</taxon>
        <taxon>malvids</taxon>
        <taxon>Malvales</taxon>
        <taxon>Malvaceae</taxon>
        <taxon>Grewioideae</taxon>
        <taxon>Apeibeae</taxon>
        <taxon>Corchorus</taxon>
    </lineage>
</organism>